<dbReference type="EMBL" id="CP021455">
    <property type="protein sequence ID" value="ARU05718.1"/>
    <property type="molecule type" value="Genomic_DNA"/>
</dbReference>
<dbReference type="SUPFAM" id="SSF53474">
    <property type="entry name" value="alpha/beta-Hydrolases"/>
    <property type="match status" value="1"/>
</dbReference>
<dbReference type="InterPro" id="IPR029058">
    <property type="entry name" value="AB_hydrolase_fold"/>
</dbReference>
<evidence type="ECO:0000259" key="1">
    <source>
        <dbReference type="Pfam" id="PF12697"/>
    </source>
</evidence>
<dbReference type="InterPro" id="IPR000073">
    <property type="entry name" value="AB_hydrolase_1"/>
</dbReference>
<evidence type="ECO:0000313" key="3">
    <source>
        <dbReference type="Proteomes" id="UP000196138"/>
    </source>
</evidence>
<keyword evidence="3" id="KW-1185">Reference proteome</keyword>
<dbReference type="InterPro" id="IPR045889">
    <property type="entry name" value="MES/HNL"/>
</dbReference>
<dbReference type="OrthoDB" id="9112061at2"/>
<dbReference type="GO" id="GO:0080030">
    <property type="term" value="F:methyl indole-3-acetate esterase activity"/>
    <property type="evidence" value="ECO:0007669"/>
    <property type="project" value="TreeGrafter"/>
</dbReference>
<accession>A0A1Y0EQD0</accession>
<protein>
    <recommendedName>
        <fullName evidence="1">AB hydrolase-1 domain-containing protein</fullName>
    </recommendedName>
</protein>
<gene>
    <name evidence="2" type="ORF">CCO03_14420</name>
</gene>
<dbReference type="AlphaFoldDB" id="A0A1Y0EQD0"/>
<feature type="domain" description="AB hydrolase-1" evidence="1">
    <location>
        <begin position="9"/>
        <end position="247"/>
    </location>
</feature>
<dbReference type="Pfam" id="PF12697">
    <property type="entry name" value="Abhydrolase_6"/>
    <property type="match status" value="1"/>
</dbReference>
<dbReference type="RefSeq" id="WP_087282159.1">
    <property type="nucleotide sequence ID" value="NZ_CP021455.1"/>
</dbReference>
<evidence type="ECO:0000313" key="2">
    <source>
        <dbReference type="EMBL" id="ARU05718.1"/>
    </source>
</evidence>
<proteinExistence type="predicted"/>
<organism evidence="2 3">
    <name type="scientific">Comamonas serinivorans</name>
    <dbReference type="NCBI Taxonomy" id="1082851"/>
    <lineage>
        <taxon>Bacteria</taxon>
        <taxon>Pseudomonadati</taxon>
        <taxon>Pseudomonadota</taxon>
        <taxon>Betaproteobacteria</taxon>
        <taxon>Burkholderiales</taxon>
        <taxon>Comamonadaceae</taxon>
        <taxon>Comamonas</taxon>
    </lineage>
</organism>
<name>A0A1Y0EQD0_9BURK</name>
<reference evidence="2 3" key="1">
    <citation type="submission" date="2017-05" db="EMBL/GenBank/DDBJ databases">
        <authorList>
            <person name="Song R."/>
            <person name="Chenine A.L."/>
            <person name="Ruprecht R.M."/>
        </authorList>
    </citation>
    <scope>NUCLEOTIDE SEQUENCE [LARGE SCALE GENOMIC DNA]</scope>
    <source>
        <strain evidence="2 3">DSM 26136</strain>
    </source>
</reference>
<sequence length="256" mass="27199">MTTSAKPTFVLLHGAYHGGWCWRDVAARLRAAGHAVFTPTQTGVGERAHLLSRDIAIDTFVDDLANVLHFEDLHDVVLVGHSFGGNAITGVADRMPERLRHVVYLDAMIPVAGQSVLSTMPAHVAAKVRDAAQASSGGVSMAVPAVKFFGISDEAQAAWVSARCTPHPLSTYDTPITLNHPVGHGVPCTYIAVTPHFAPTSVSRDQARAWAEQHAQAAPAAGQSRWHYVEMAAGHDAMVTHPAELSALLLNVAQGT</sequence>
<dbReference type="GO" id="GO:0080032">
    <property type="term" value="F:methyl jasmonate esterase activity"/>
    <property type="evidence" value="ECO:0007669"/>
    <property type="project" value="TreeGrafter"/>
</dbReference>
<dbReference type="PANTHER" id="PTHR10992">
    <property type="entry name" value="METHYLESTERASE FAMILY MEMBER"/>
    <property type="match status" value="1"/>
</dbReference>
<dbReference type="PANTHER" id="PTHR10992:SF1086">
    <property type="entry name" value="AB HYDROLASE-1 DOMAIN-CONTAINING PROTEIN"/>
    <property type="match status" value="1"/>
</dbReference>
<dbReference type="Gene3D" id="3.40.50.1820">
    <property type="entry name" value="alpha/beta hydrolase"/>
    <property type="match status" value="1"/>
</dbReference>
<dbReference type="KEGG" id="cser:CCO03_14420"/>
<dbReference type="Proteomes" id="UP000196138">
    <property type="component" value="Chromosome"/>
</dbReference>